<dbReference type="InterPro" id="IPR023186">
    <property type="entry name" value="IUNH"/>
</dbReference>
<evidence type="ECO:0000259" key="3">
    <source>
        <dbReference type="Pfam" id="PF01156"/>
    </source>
</evidence>
<sequence length="319" mass="35486">MYNVLMFVDSGVDDSLALMYALQHPEINLVGVVSAYGNITKEESINNTAYLLKLAGREDIPIIAGASGPLSGETAVFYPEIHGEEGLGPIQPQENFISKIKVYDINKIIEIVNEYKNDLVIVGVGRQTDLALPLILYGKDAYKDVNAFYLMGGAFLVPGNVTPEAEANFYADPIAADSVLEKAKNIYIFPLNVTNKAIIRPETIDFIADNTQSPFKDLIKPAYDYYYEAYQKLVPGIKGAPLHDVLVLSVLTNPDLAKYVKRRVRIEQFGKAKGKSIADFRPVPEVDPPETLDNIAMEFDLERFVIDFIEVFLAQKNQK</sequence>
<evidence type="ECO:0000256" key="1">
    <source>
        <dbReference type="ARBA" id="ARBA00022801"/>
    </source>
</evidence>
<keyword evidence="2" id="KW-0326">Glycosidase</keyword>
<dbReference type="KEGG" id="bon:A361_18380"/>
<dbReference type="EMBL" id="CP015506">
    <property type="protein sequence ID" value="AND41031.1"/>
    <property type="molecule type" value="Genomic_DNA"/>
</dbReference>
<dbReference type="InterPro" id="IPR036452">
    <property type="entry name" value="Ribo_hydro-like"/>
</dbReference>
<dbReference type="AlphaFoldDB" id="A0A169FU71"/>
<gene>
    <name evidence="4" type="ORF">A361_18380</name>
</gene>
<dbReference type="Pfam" id="PF01156">
    <property type="entry name" value="IU_nuc_hydro"/>
    <property type="match status" value="1"/>
</dbReference>
<protein>
    <submittedName>
        <fullName evidence="4">Nucleoside hydrolase</fullName>
    </submittedName>
</protein>
<dbReference type="GO" id="GO:0005829">
    <property type="term" value="C:cytosol"/>
    <property type="evidence" value="ECO:0007669"/>
    <property type="project" value="TreeGrafter"/>
</dbReference>
<dbReference type="STRING" id="1196031.A361_18380"/>
<evidence type="ECO:0000256" key="2">
    <source>
        <dbReference type="ARBA" id="ARBA00023295"/>
    </source>
</evidence>
<evidence type="ECO:0000313" key="5">
    <source>
        <dbReference type="Proteomes" id="UP000077856"/>
    </source>
</evidence>
<dbReference type="PANTHER" id="PTHR12304">
    <property type="entry name" value="INOSINE-URIDINE PREFERRING NUCLEOSIDE HYDROLASE"/>
    <property type="match status" value="1"/>
</dbReference>
<feature type="domain" description="Inosine/uridine-preferring nucleoside hydrolase" evidence="3">
    <location>
        <begin position="4"/>
        <end position="304"/>
    </location>
</feature>
<dbReference type="SUPFAM" id="SSF53590">
    <property type="entry name" value="Nucleoside hydrolase"/>
    <property type="match status" value="1"/>
</dbReference>
<dbReference type="GO" id="GO:0008477">
    <property type="term" value="F:purine nucleosidase activity"/>
    <property type="evidence" value="ECO:0007669"/>
    <property type="project" value="TreeGrafter"/>
</dbReference>
<organism evidence="4 5">
    <name type="scientific">Cytobacillus oceanisediminis 2691</name>
    <dbReference type="NCBI Taxonomy" id="1196031"/>
    <lineage>
        <taxon>Bacteria</taxon>
        <taxon>Bacillati</taxon>
        <taxon>Bacillota</taxon>
        <taxon>Bacilli</taxon>
        <taxon>Bacillales</taxon>
        <taxon>Bacillaceae</taxon>
        <taxon>Cytobacillus</taxon>
    </lineage>
</organism>
<reference evidence="4 5" key="1">
    <citation type="submission" date="2016-04" db="EMBL/GenBank/DDBJ databases">
        <title>Complete genome sequence of Bacillus oceanisediminis strain 2691.</title>
        <authorList>
            <person name="Jeong H."/>
            <person name="Kim H.J."/>
            <person name="Lee D.-W."/>
        </authorList>
    </citation>
    <scope>NUCLEOTIDE SEQUENCE [LARGE SCALE GENOMIC DNA]</scope>
    <source>
        <strain evidence="4 5">2691</strain>
    </source>
</reference>
<dbReference type="CDD" id="cd00455">
    <property type="entry name" value="nuc_hydro"/>
    <property type="match status" value="1"/>
</dbReference>
<keyword evidence="1 4" id="KW-0378">Hydrolase</keyword>
<dbReference type="eggNOG" id="COG1957">
    <property type="taxonomic scope" value="Bacteria"/>
</dbReference>
<dbReference type="Proteomes" id="UP000077856">
    <property type="component" value="Chromosome"/>
</dbReference>
<dbReference type="Gene3D" id="3.90.245.10">
    <property type="entry name" value="Ribonucleoside hydrolase-like"/>
    <property type="match status" value="1"/>
</dbReference>
<name>A0A169FU71_9BACI</name>
<dbReference type="RefSeq" id="WP_019379655.1">
    <property type="nucleotide sequence ID" value="NZ_CP015506.1"/>
</dbReference>
<accession>A0A169FU71</accession>
<dbReference type="PANTHER" id="PTHR12304:SF4">
    <property type="entry name" value="URIDINE NUCLEOSIDASE"/>
    <property type="match status" value="1"/>
</dbReference>
<dbReference type="GO" id="GO:0006152">
    <property type="term" value="P:purine nucleoside catabolic process"/>
    <property type="evidence" value="ECO:0007669"/>
    <property type="project" value="TreeGrafter"/>
</dbReference>
<dbReference type="InterPro" id="IPR001910">
    <property type="entry name" value="Inosine/uridine_hydrolase_dom"/>
</dbReference>
<evidence type="ECO:0000313" key="4">
    <source>
        <dbReference type="EMBL" id="AND41031.1"/>
    </source>
</evidence>
<proteinExistence type="predicted"/>